<proteinExistence type="predicted"/>
<evidence type="ECO:0008006" key="4">
    <source>
        <dbReference type="Google" id="ProtNLM"/>
    </source>
</evidence>
<feature type="chain" id="PRO_5013359051" description="Transferrin-binding protein B C-lobe/N-lobe beta barrel domain-containing protein" evidence="1">
    <location>
        <begin position="21"/>
        <end position="317"/>
    </location>
</feature>
<accession>A0A1M4TGX6</accession>
<gene>
    <name evidence="2" type="ORF">SAMN05444273_101413</name>
</gene>
<evidence type="ECO:0000256" key="1">
    <source>
        <dbReference type="SAM" id="SignalP"/>
    </source>
</evidence>
<dbReference type="EMBL" id="FQUV01000001">
    <property type="protein sequence ID" value="SHE43696.1"/>
    <property type="molecule type" value="Genomic_DNA"/>
</dbReference>
<dbReference type="RefSeq" id="WP_073139755.1">
    <property type="nucleotide sequence ID" value="NZ_FQUV01000001.1"/>
</dbReference>
<reference evidence="3" key="1">
    <citation type="submission" date="2016-11" db="EMBL/GenBank/DDBJ databases">
        <authorList>
            <person name="Varghese N."/>
            <person name="Submissions S."/>
        </authorList>
    </citation>
    <scope>NUCLEOTIDE SEQUENCE [LARGE SCALE GENOMIC DNA]</scope>
    <source>
        <strain evidence="3">DSM 100566</strain>
    </source>
</reference>
<dbReference type="InterPro" id="IPR011250">
    <property type="entry name" value="OMP/PagP_B-barrel"/>
</dbReference>
<organism evidence="2 3">
    <name type="scientific">Litoreibacter ascidiaceicola</name>
    <dbReference type="NCBI Taxonomy" id="1486859"/>
    <lineage>
        <taxon>Bacteria</taxon>
        <taxon>Pseudomonadati</taxon>
        <taxon>Pseudomonadota</taxon>
        <taxon>Alphaproteobacteria</taxon>
        <taxon>Rhodobacterales</taxon>
        <taxon>Roseobacteraceae</taxon>
        <taxon>Litoreibacter</taxon>
    </lineage>
</organism>
<name>A0A1M4TGX6_9RHOB</name>
<dbReference type="Proteomes" id="UP000184144">
    <property type="component" value="Unassembled WGS sequence"/>
</dbReference>
<dbReference type="SUPFAM" id="SSF56925">
    <property type="entry name" value="OMPA-like"/>
    <property type="match status" value="1"/>
</dbReference>
<sequence>MILNSAVKAFGILSVSALIACGGSGDNPVTGGTVDTDVDPTDPNVVTGQKFAFDRTVGLVANSIEFRENVAGDPSDDQLVINNIPFDTTTGEYDRTGTLPNGWGLYQNTERNLEGRLQYFAVFNQSATADVEGGVAASPQYRGSIGNAGAVIRRSSTPVSLPVAGIFNYNGSYSGIREIDNDLDTTGTVPGITLVTGDALVRVDYGDFDVTGDIVGSISNRNVYDVNGTFLGSLSNVSLAEALIDRPTQTINESGASSQDGLLSGTWEGVFGGPTGNEIAAYVILNGTTPSTPGATPTDPVIPGVDVRELGILLVAQ</sequence>
<dbReference type="OrthoDB" id="7739218at2"/>
<keyword evidence="3" id="KW-1185">Reference proteome</keyword>
<dbReference type="Gene3D" id="2.40.160.90">
    <property type="match status" value="1"/>
</dbReference>
<evidence type="ECO:0000313" key="3">
    <source>
        <dbReference type="Proteomes" id="UP000184144"/>
    </source>
</evidence>
<evidence type="ECO:0000313" key="2">
    <source>
        <dbReference type="EMBL" id="SHE43696.1"/>
    </source>
</evidence>
<protein>
    <recommendedName>
        <fullName evidence="4">Transferrin-binding protein B C-lobe/N-lobe beta barrel domain-containing protein</fullName>
    </recommendedName>
</protein>
<feature type="signal peptide" evidence="1">
    <location>
        <begin position="1"/>
        <end position="20"/>
    </location>
</feature>
<dbReference type="AlphaFoldDB" id="A0A1M4TGX6"/>
<dbReference type="STRING" id="1486859.SAMN05444273_101413"/>
<keyword evidence="1" id="KW-0732">Signal</keyword>